<evidence type="ECO:0000313" key="1">
    <source>
        <dbReference type="EMBL" id="GIG03662.1"/>
    </source>
</evidence>
<protein>
    <submittedName>
        <fullName evidence="1">Uncharacterized protein</fullName>
    </submittedName>
</protein>
<name>A0A8J3P4T0_9ACTN</name>
<accession>A0A8J3P4T0</accession>
<dbReference type="Proteomes" id="UP000630887">
    <property type="component" value="Unassembled WGS sequence"/>
</dbReference>
<sequence length="117" mass="12536">MEASTLLSVLCRELPRLRAVADDTGDRAALERVVKAARRGKPVLGQLRELGLLQVLMDWQTRTGTGHGMVGVPGVGSGHVPRGSFQCPTGTCHRAELSRPGDDRPVCALHSTPLRFG</sequence>
<keyword evidence="2" id="KW-1185">Reference proteome</keyword>
<dbReference type="EMBL" id="BONI01000002">
    <property type="protein sequence ID" value="GIG03662.1"/>
    <property type="molecule type" value="Genomic_DNA"/>
</dbReference>
<dbReference type="RefSeq" id="WP_203688133.1">
    <property type="nucleotide sequence ID" value="NZ_BAAALC010000001.1"/>
</dbReference>
<dbReference type="AlphaFoldDB" id="A0A8J3P4T0"/>
<organism evidence="1 2">
    <name type="scientific">Catellatospora coxensis</name>
    <dbReference type="NCBI Taxonomy" id="310354"/>
    <lineage>
        <taxon>Bacteria</taxon>
        <taxon>Bacillati</taxon>
        <taxon>Actinomycetota</taxon>
        <taxon>Actinomycetes</taxon>
        <taxon>Micromonosporales</taxon>
        <taxon>Micromonosporaceae</taxon>
        <taxon>Catellatospora</taxon>
    </lineage>
</organism>
<proteinExistence type="predicted"/>
<evidence type="ECO:0000313" key="2">
    <source>
        <dbReference type="Proteomes" id="UP000630887"/>
    </source>
</evidence>
<gene>
    <name evidence="1" type="ORF">Cco03nite_03620</name>
</gene>
<comment type="caution">
    <text evidence="1">The sequence shown here is derived from an EMBL/GenBank/DDBJ whole genome shotgun (WGS) entry which is preliminary data.</text>
</comment>
<reference evidence="1 2" key="1">
    <citation type="submission" date="2021-01" db="EMBL/GenBank/DDBJ databases">
        <title>Whole genome shotgun sequence of Catellatospora coxensis NBRC 107359.</title>
        <authorList>
            <person name="Komaki H."/>
            <person name="Tamura T."/>
        </authorList>
    </citation>
    <scope>NUCLEOTIDE SEQUENCE [LARGE SCALE GENOMIC DNA]</scope>
    <source>
        <strain evidence="1 2">NBRC 107359</strain>
    </source>
</reference>